<evidence type="ECO:0000313" key="2">
    <source>
        <dbReference type="EMBL" id="UTX43734.1"/>
    </source>
</evidence>
<dbReference type="InterPro" id="IPR007528">
    <property type="entry name" value="RINT1_Tip20"/>
</dbReference>
<organism evidence="2 3">
    <name type="scientific">Encephalitozoon hellem</name>
    <name type="common">Microsporidian parasite</name>
    <dbReference type="NCBI Taxonomy" id="27973"/>
    <lineage>
        <taxon>Eukaryota</taxon>
        <taxon>Fungi</taxon>
        <taxon>Fungi incertae sedis</taxon>
        <taxon>Microsporidia</taxon>
        <taxon>Unikaryonidae</taxon>
        <taxon>Encephalitozoon</taxon>
    </lineage>
</organism>
<dbReference type="Pfam" id="PF04437">
    <property type="entry name" value="RINT1_TIP1"/>
    <property type="match status" value="1"/>
</dbReference>
<proteinExistence type="predicted"/>
<keyword evidence="1" id="KW-0175">Coiled coil</keyword>
<dbReference type="PROSITE" id="PS51386">
    <property type="entry name" value="RINT1_TIP20"/>
    <property type="match status" value="1"/>
</dbReference>
<dbReference type="AlphaFoldDB" id="A0A9Q9F8K0"/>
<dbReference type="EMBL" id="CP075154">
    <property type="protein sequence ID" value="UTX43734.1"/>
    <property type="molecule type" value="Genomic_DNA"/>
</dbReference>
<dbReference type="GO" id="GO:0070939">
    <property type="term" value="C:Dsl1/NZR complex"/>
    <property type="evidence" value="ECO:0007669"/>
    <property type="project" value="InterPro"/>
</dbReference>
<sequence>MDILLKKRDHLERQIQQFKQKESDRMEYRSRLVERAEEQKRAIEAVEKEIHGMELVLLEKKEKFVCLKEEVSKYKKEILDRSRGEYRDLYIEIFEEASRIRPSTSFSTFGEFSRIEDLIGKNVFRNLGRRLKRFYSEEKEKLRKYILSQIEKKLEDKRKMHEVVFNMKFLSRYEQHFSENVIEHFLYERTSKAFEYHFLSDRDSNRLDKPEWFLDFILAKLKESREIFGMYLDLNKKDTKADELDGRFGDLVKRMCDLIKTKTEEISGCNSKQKRNLILHLGMEIMKFRYEVYHDYGIILEFPELGHTLCKEQKKYVREKLSKIHESRHVKWFGGYKELLRECLLYIYRFRALDPAFGIDDAIQTIIDYNKIFLESLRYINRQEIRVLCWVYSEFERLKTFLLDQESEVVFDARLSMESKVVDVKKNGDSQDMLHEAVAGSLERVSEFNSENLKLIMSLAANDASEGLRPIRKFFHDPSRIFRNLVIDIGKYLDDYRECLSYDAIKRDLKERTDMFVLEEIILKYRLETSEYFELAEMIRRLEEVFGEGEWKSEMALECVGDIFEGRDAGQGPLSEIIRSLYE</sequence>
<name>A0A9Q9F8K0_ENCHE</name>
<feature type="coiled-coil region" evidence="1">
    <location>
        <begin position="1"/>
        <end position="77"/>
    </location>
</feature>
<reference evidence="2" key="1">
    <citation type="submission" date="2021-05" db="EMBL/GenBank/DDBJ databases">
        <title>Encephalitozoon hellem ATCC 50604 Complete Genome.</title>
        <authorList>
            <person name="Mascarenhas dos Santos A.C."/>
            <person name="Julian A.T."/>
            <person name="Pombert J.-F."/>
        </authorList>
    </citation>
    <scope>NUCLEOTIDE SEQUENCE</scope>
    <source>
        <strain evidence="2">ATCC 50604</strain>
    </source>
</reference>
<accession>A0A9Q9F8K0</accession>
<gene>
    <name evidence="2" type="ORF">GPU96_08g15050</name>
</gene>
<dbReference type="GO" id="GO:0006888">
    <property type="term" value="P:endoplasmic reticulum to Golgi vesicle-mediated transport"/>
    <property type="evidence" value="ECO:0007669"/>
    <property type="project" value="InterPro"/>
</dbReference>
<protein>
    <submittedName>
        <fullName evidence="2">Protein transport protein TIP20</fullName>
    </submittedName>
</protein>
<evidence type="ECO:0000313" key="3">
    <source>
        <dbReference type="Proteomes" id="UP001059546"/>
    </source>
</evidence>
<dbReference type="Proteomes" id="UP001059546">
    <property type="component" value="Chromosome VIII"/>
</dbReference>
<evidence type="ECO:0000256" key="1">
    <source>
        <dbReference type="SAM" id="Coils"/>
    </source>
</evidence>
<dbReference type="GO" id="GO:0006890">
    <property type="term" value="P:retrograde vesicle-mediated transport, Golgi to endoplasmic reticulum"/>
    <property type="evidence" value="ECO:0007669"/>
    <property type="project" value="InterPro"/>
</dbReference>